<dbReference type="BioCyc" id="ESIR657319:G136K-123-MONOMER"/>
<dbReference type="AlphaFoldDB" id="D4JQX9"/>
<sequence>MALEDSPNGVKSASSAGCVTVMVPDLTEPEEEQLKAVYAVAPSLDKVIDVLENMK</sequence>
<accession>D4JQX9</accession>
<gene>
    <name evidence="1" type="ORF">EUS_01430</name>
</gene>
<dbReference type="PATRIC" id="fig|657319.3.peg.1463"/>
<dbReference type="Proteomes" id="UP000008803">
    <property type="component" value="Chromosome"/>
</dbReference>
<evidence type="ECO:0000313" key="1">
    <source>
        <dbReference type="EMBL" id="CBK95498.1"/>
    </source>
</evidence>
<evidence type="ECO:0008006" key="3">
    <source>
        <dbReference type="Google" id="ProtNLM"/>
    </source>
</evidence>
<dbReference type="SUPFAM" id="SSF56784">
    <property type="entry name" value="HAD-like"/>
    <property type="match status" value="1"/>
</dbReference>
<dbReference type="HOGENOM" id="CLU_3025533_0_0_9"/>
<organism evidence="1 2">
    <name type="scientific">[Eubacterium] siraeum 70/3</name>
    <dbReference type="NCBI Taxonomy" id="657319"/>
    <lineage>
        <taxon>Bacteria</taxon>
        <taxon>Bacillati</taxon>
        <taxon>Bacillota</taxon>
        <taxon>Clostridia</taxon>
        <taxon>Eubacteriales</taxon>
        <taxon>Oscillospiraceae</taxon>
        <taxon>Oscillospiraceae incertae sedis</taxon>
    </lineage>
</organism>
<reference evidence="1 2" key="1">
    <citation type="submission" date="2010-03" db="EMBL/GenBank/DDBJ databases">
        <title>The genome sequence of Eubacterium siraeum 70/3.</title>
        <authorList>
            <consortium name="metaHIT consortium -- http://www.metahit.eu/"/>
            <person name="Pajon A."/>
            <person name="Turner K."/>
            <person name="Parkhill J."/>
            <person name="Duncan S."/>
            <person name="Flint H."/>
        </authorList>
    </citation>
    <scope>NUCLEOTIDE SEQUENCE [LARGE SCALE GENOMIC DNA]</scope>
    <source>
        <strain evidence="1 2">70/3</strain>
    </source>
</reference>
<evidence type="ECO:0000313" key="2">
    <source>
        <dbReference type="Proteomes" id="UP000008803"/>
    </source>
</evidence>
<dbReference type="InterPro" id="IPR023214">
    <property type="entry name" value="HAD_sf"/>
</dbReference>
<protein>
    <recommendedName>
        <fullName evidence="3">Haloacid dehalogenase superfamily, subfamily IA, variant 3 with third motif having DD or ED</fullName>
    </recommendedName>
</protein>
<dbReference type="InterPro" id="IPR036412">
    <property type="entry name" value="HAD-like_sf"/>
</dbReference>
<dbReference type="KEGG" id="esu:EUS_01430"/>
<name>D4JQX9_9FIRM</name>
<dbReference type="Gene3D" id="3.40.50.1000">
    <property type="entry name" value="HAD superfamily/HAD-like"/>
    <property type="match status" value="1"/>
</dbReference>
<reference evidence="1 2" key="2">
    <citation type="submission" date="2010-03" db="EMBL/GenBank/DDBJ databases">
        <authorList>
            <person name="Pajon A."/>
        </authorList>
    </citation>
    <scope>NUCLEOTIDE SEQUENCE [LARGE SCALE GENOMIC DNA]</scope>
    <source>
        <strain evidence="1 2">70/3</strain>
    </source>
</reference>
<proteinExistence type="predicted"/>
<dbReference type="EMBL" id="FP929044">
    <property type="protein sequence ID" value="CBK95498.1"/>
    <property type="molecule type" value="Genomic_DNA"/>
</dbReference>